<dbReference type="GO" id="GO:0016020">
    <property type="term" value="C:membrane"/>
    <property type="evidence" value="ECO:0007669"/>
    <property type="project" value="UniProtKB-SubCell"/>
</dbReference>
<dbReference type="PRINTS" id="PR01035">
    <property type="entry name" value="TCRTETA"/>
</dbReference>
<feature type="transmembrane region" description="Helical" evidence="5">
    <location>
        <begin position="276"/>
        <end position="295"/>
    </location>
</feature>
<evidence type="ECO:0000313" key="8">
    <source>
        <dbReference type="Proteomes" id="UP000622580"/>
    </source>
</evidence>
<evidence type="ECO:0000256" key="2">
    <source>
        <dbReference type="ARBA" id="ARBA00022692"/>
    </source>
</evidence>
<evidence type="ECO:0000256" key="5">
    <source>
        <dbReference type="SAM" id="Phobius"/>
    </source>
</evidence>
<dbReference type="InterPro" id="IPR001958">
    <property type="entry name" value="Tet-R_TetA/multi-R_MdtG-like"/>
</dbReference>
<comment type="caution">
    <text evidence="7">The sequence shown here is derived from an EMBL/GenBank/DDBJ whole genome shotgun (WGS) entry which is preliminary data.</text>
</comment>
<keyword evidence="4 5" id="KW-0472">Membrane</keyword>
<dbReference type="Pfam" id="PF07690">
    <property type="entry name" value="MFS_1"/>
    <property type="match status" value="1"/>
</dbReference>
<dbReference type="PANTHER" id="PTHR23546:SF1">
    <property type="entry name" value="MEMBRANE PROTEIN"/>
    <property type="match status" value="1"/>
</dbReference>
<feature type="transmembrane region" description="Helical" evidence="5">
    <location>
        <begin position="81"/>
        <end position="101"/>
    </location>
</feature>
<dbReference type="GO" id="GO:0022857">
    <property type="term" value="F:transmembrane transporter activity"/>
    <property type="evidence" value="ECO:0007669"/>
    <property type="project" value="InterPro"/>
</dbReference>
<feature type="transmembrane region" description="Helical" evidence="5">
    <location>
        <begin position="16"/>
        <end position="37"/>
    </location>
</feature>
<evidence type="ECO:0000256" key="1">
    <source>
        <dbReference type="ARBA" id="ARBA00004141"/>
    </source>
</evidence>
<reference evidence="7" key="1">
    <citation type="submission" date="2021-04" db="EMBL/GenBank/DDBJ databases">
        <title>Draft genome assembly of strain Phenylobacterium sp. 20VBR1 using MiniION and Illumina platforms.</title>
        <authorList>
            <person name="Thomas F.A."/>
            <person name="Krishnan K.P."/>
            <person name="Sinha R.K."/>
        </authorList>
    </citation>
    <scope>NUCLEOTIDE SEQUENCE</scope>
    <source>
        <strain evidence="7">20VBR1</strain>
    </source>
</reference>
<feature type="transmembrane region" description="Helical" evidence="5">
    <location>
        <begin position="151"/>
        <end position="174"/>
    </location>
</feature>
<evidence type="ECO:0000256" key="4">
    <source>
        <dbReference type="ARBA" id="ARBA00023136"/>
    </source>
</evidence>
<dbReference type="Proteomes" id="UP000622580">
    <property type="component" value="Unassembled WGS sequence"/>
</dbReference>
<feature type="domain" description="Major facilitator superfamily (MFS) profile" evidence="6">
    <location>
        <begin position="15"/>
        <end position="416"/>
    </location>
</feature>
<gene>
    <name evidence="7" type="ORF">JKL49_03360</name>
</gene>
<dbReference type="EMBL" id="JAGSGD010000001">
    <property type="protein sequence ID" value="MBR7618416.1"/>
    <property type="molecule type" value="Genomic_DNA"/>
</dbReference>
<evidence type="ECO:0000256" key="3">
    <source>
        <dbReference type="ARBA" id="ARBA00022989"/>
    </source>
</evidence>
<protein>
    <submittedName>
        <fullName evidence="7">MFS transporter</fullName>
    </submittedName>
</protein>
<dbReference type="Gene3D" id="1.20.1250.20">
    <property type="entry name" value="MFS general substrate transporter like domains"/>
    <property type="match status" value="1"/>
</dbReference>
<dbReference type="SUPFAM" id="SSF103473">
    <property type="entry name" value="MFS general substrate transporter"/>
    <property type="match status" value="1"/>
</dbReference>
<dbReference type="RefSeq" id="WP_215338297.1">
    <property type="nucleotide sequence ID" value="NZ_JAGSGD010000001.1"/>
</dbReference>
<feature type="transmembrane region" description="Helical" evidence="5">
    <location>
        <begin position="49"/>
        <end position="69"/>
    </location>
</feature>
<keyword evidence="8" id="KW-1185">Reference proteome</keyword>
<dbReference type="InterPro" id="IPR020846">
    <property type="entry name" value="MFS_dom"/>
</dbReference>
<dbReference type="InterPro" id="IPR011701">
    <property type="entry name" value="MFS"/>
</dbReference>
<proteinExistence type="predicted"/>
<evidence type="ECO:0000259" key="6">
    <source>
        <dbReference type="PROSITE" id="PS50850"/>
    </source>
</evidence>
<feature type="transmembrane region" description="Helical" evidence="5">
    <location>
        <begin position="392"/>
        <end position="410"/>
    </location>
</feature>
<sequence>MPKTASVPVSLPKSSFAIIFGVSLVTAMGNTGMISVLPAIGRSIGIPDFLVAGVFSLSALLWAGSSPYWARTSDRYGRKPLMLVGLTGFAISMAACALVVSAGLHKLAAPMVIFVLFLFARALFGLFGAASNPATQAYVAEHTPVAERTTAMSSLAGAFGLGTVIGPFLAPLFILPFIGLAGPMAMFSLIAISMLVVVWKLLPESQHMPVQPVKMAPTMDAKADAEGRETPMWRDPRLKPFLIYGFIVAVCQTAQGQTLGFLIIDKLGKSPTEAQGFIAIAMMFGAMAGLLSQWGIIRMFEMTPRQLLRWGVAVAALGNLIVAFQPSYAAVVAGYAISSLGFGLARPGFTAGSSLAVGMHEQARAAGAIAAVNGVNVVLAPLFVLLYERIHAAPFVLNMVMMLAMLVYAFQNKQLANADPKPATQADSAMATLEKSDEGSL</sequence>
<dbReference type="InterPro" id="IPR036259">
    <property type="entry name" value="MFS_trans_sf"/>
</dbReference>
<feature type="transmembrane region" description="Helical" evidence="5">
    <location>
        <begin position="241"/>
        <end position="264"/>
    </location>
</feature>
<dbReference type="AlphaFoldDB" id="A0A941D072"/>
<accession>A0A941D072</accession>
<feature type="transmembrane region" description="Helical" evidence="5">
    <location>
        <begin position="107"/>
        <end position="130"/>
    </location>
</feature>
<comment type="subcellular location">
    <subcellularLocation>
        <location evidence="1">Membrane</location>
        <topology evidence="1">Multi-pass membrane protein</topology>
    </subcellularLocation>
</comment>
<dbReference type="PROSITE" id="PS50850">
    <property type="entry name" value="MFS"/>
    <property type="match status" value="1"/>
</dbReference>
<name>A0A941D072_9CAUL</name>
<dbReference type="PANTHER" id="PTHR23546">
    <property type="entry name" value="TRANSPORT PROTEIN"/>
    <property type="match status" value="1"/>
</dbReference>
<evidence type="ECO:0000313" key="7">
    <source>
        <dbReference type="EMBL" id="MBR7618416.1"/>
    </source>
</evidence>
<keyword evidence="3 5" id="KW-1133">Transmembrane helix</keyword>
<feature type="transmembrane region" description="Helical" evidence="5">
    <location>
        <begin position="180"/>
        <end position="202"/>
    </location>
</feature>
<organism evidence="7 8">
    <name type="scientific">Phenylobacterium glaciei</name>
    <dbReference type="NCBI Taxonomy" id="2803784"/>
    <lineage>
        <taxon>Bacteria</taxon>
        <taxon>Pseudomonadati</taxon>
        <taxon>Pseudomonadota</taxon>
        <taxon>Alphaproteobacteria</taxon>
        <taxon>Caulobacterales</taxon>
        <taxon>Caulobacteraceae</taxon>
        <taxon>Phenylobacterium</taxon>
    </lineage>
</organism>
<feature type="transmembrane region" description="Helical" evidence="5">
    <location>
        <begin position="328"/>
        <end position="345"/>
    </location>
</feature>
<feature type="transmembrane region" description="Helical" evidence="5">
    <location>
        <begin position="365"/>
        <end position="386"/>
    </location>
</feature>
<keyword evidence="2 5" id="KW-0812">Transmembrane</keyword>
<feature type="transmembrane region" description="Helical" evidence="5">
    <location>
        <begin position="307"/>
        <end position="322"/>
    </location>
</feature>
<dbReference type="CDD" id="cd17330">
    <property type="entry name" value="MFS_SLC46_TetA_like"/>
    <property type="match status" value="1"/>
</dbReference>